<evidence type="ECO:0000313" key="4">
    <source>
        <dbReference type="EMBL" id="AFC46347.1"/>
    </source>
</evidence>
<dbReference type="Pfam" id="PF22905">
    <property type="entry name" value="Hydro_N_hd"/>
    <property type="match status" value="1"/>
</dbReference>
<protein>
    <recommendedName>
        <fullName evidence="3">Predicted hydrolase N-terminal domain-containing protein</fullName>
    </recommendedName>
</protein>
<organism evidence="4 5">
    <name type="scientific">Mycobacterium intracellulare (strain ATCC 13950 / DSM 43223 / JCM 6384 / NCTC 13025 / 3600)</name>
    <dbReference type="NCBI Taxonomy" id="487521"/>
    <lineage>
        <taxon>Bacteria</taxon>
        <taxon>Bacillati</taxon>
        <taxon>Actinomycetota</taxon>
        <taxon>Actinomycetes</taxon>
        <taxon>Mycobacteriales</taxon>
        <taxon>Mycobacteriaceae</taxon>
        <taxon>Mycobacterium</taxon>
        <taxon>Mycobacterium avium complex (MAC)</taxon>
    </lineage>
</organism>
<evidence type="ECO:0000259" key="3">
    <source>
        <dbReference type="Pfam" id="PF22905"/>
    </source>
</evidence>
<keyword evidence="1" id="KW-0175">Coiled coil</keyword>
<dbReference type="EMBL" id="CP003322">
    <property type="protein sequence ID" value="AFC46347.1"/>
    <property type="molecule type" value="Genomic_DNA"/>
</dbReference>
<dbReference type="Proteomes" id="UP000008004">
    <property type="component" value="Chromosome"/>
</dbReference>
<accession>H8ILN1</accession>
<evidence type="ECO:0000256" key="1">
    <source>
        <dbReference type="SAM" id="Coils"/>
    </source>
</evidence>
<feature type="coiled-coil region" evidence="1">
    <location>
        <begin position="185"/>
        <end position="212"/>
    </location>
</feature>
<evidence type="ECO:0000256" key="2">
    <source>
        <dbReference type="SAM" id="MobiDB-lite"/>
    </source>
</evidence>
<dbReference type="eggNOG" id="ENOG5033USC">
    <property type="taxonomic scope" value="Bacteria"/>
</dbReference>
<dbReference type="KEGG" id="mia:OCU_51280"/>
<reference evidence="4 5" key="1">
    <citation type="journal article" date="2012" name="J. Bacteriol.">
        <title>Complete genome sequence of Mycobacterium intracellulare strain ATCC 13950T.</title>
        <authorList>
            <person name="Kim B.J."/>
            <person name="Choi B.S."/>
            <person name="Lim J.S."/>
            <person name="Choi I.Y."/>
            <person name="Lee J.H."/>
            <person name="Chun J."/>
            <person name="Kook Y.H."/>
            <person name="Kim B.J."/>
        </authorList>
    </citation>
    <scope>NUCLEOTIDE SEQUENCE [LARGE SCALE GENOMIC DNA]</scope>
    <source>
        <strain evidence="5">ATCC 13950 / DSM 43223 / JCM 6384 / NCTC 13025 / 3600</strain>
    </source>
</reference>
<dbReference type="AlphaFoldDB" id="H8ILN1"/>
<dbReference type="GeneID" id="77299363"/>
<dbReference type="PATRIC" id="fig|487521.10.peg.5136"/>
<proteinExistence type="predicted"/>
<feature type="region of interest" description="Disordered" evidence="2">
    <location>
        <begin position="506"/>
        <end position="528"/>
    </location>
</feature>
<feature type="domain" description="Predicted hydrolase N-terminal" evidence="3">
    <location>
        <begin position="21"/>
        <end position="214"/>
    </location>
</feature>
<dbReference type="RefSeq" id="WP_014381547.1">
    <property type="nucleotide sequence ID" value="NC_016946.1"/>
</dbReference>
<dbReference type="InterPro" id="IPR054469">
    <property type="entry name" value="Pred_hydrolase_N"/>
</dbReference>
<name>H8ILN1_MYCIA</name>
<evidence type="ECO:0000313" key="5">
    <source>
        <dbReference type="Proteomes" id="UP000008004"/>
    </source>
</evidence>
<dbReference type="HOGENOM" id="CLU_519549_0_0_11"/>
<sequence>MICDSSLTSDKKGERRDDAVHLRYISEGALIMFAGGDPWKINSTLQSGRPARISNLAKAFHDAGQSTAEAEAAFNQARDRFARAWTHEDGENPINDSAEVQRAKTSLGVQAAQLPKIAADLENIAAALAEAQRSGNGEISALEAGLQGLDDQIGEAVELEKDPHLTASERQLLDHYIEGLEKHAINDTKAALNKLQQIREQYSQQLQASKSNLRTQDGYEAPIRALDGDIPEAPPRDVPDDQRLHNQIEAFKQVFGREPTSAADWKTAAALDPQTYDPKFKGVKSQVEVVKIRPVPGQGVVRVSQWIEQRDVTSSPFGNRDLGNNRGANINFDPEDTKVTTYIDYENGLVILRQNPSVEETSTGAPGAVKVGTPKGSVTQLSDGSVRIKYDAGNPFAPGFTADPNGPLAGHTITVNGDLVFTPGPEGVQVNGTRTNYPSLEAYQDFPGGGTRTLLLDPARSGSSAGPALNLFRHHDVGPLGGNAFAPFDSGGWNQRYDVPTPLPATEIGPTTSPPTVPPITTGGLVPA</sequence>
<gene>
    <name evidence="4" type="ordered locus">OCU_51280</name>
</gene>